<evidence type="ECO:0000256" key="2">
    <source>
        <dbReference type="ARBA" id="ARBA00022490"/>
    </source>
</evidence>
<dbReference type="Gene3D" id="1.20.1270.60">
    <property type="entry name" value="Arfaptin homology (AH) domain/BAR domain"/>
    <property type="match status" value="1"/>
</dbReference>
<proteinExistence type="predicted"/>
<name>A0ABM4HJM6_ODOVR</name>
<feature type="domain" description="BAR" evidence="5">
    <location>
        <begin position="46"/>
        <end position="245"/>
    </location>
</feature>
<dbReference type="PANTHER" id="PTHR47174">
    <property type="entry name" value="BRIDGING INTEGRATOR 3"/>
    <property type="match status" value="1"/>
</dbReference>
<evidence type="ECO:0000259" key="5">
    <source>
        <dbReference type="PROSITE" id="PS51021"/>
    </source>
</evidence>
<dbReference type="InterPro" id="IPR027267">
    <property type="entry name" value="AH/BAR_dom_sf"/>
</dbReference>
<accession>A0ABM4HJM6</accession>
<dbReference type="RefSeq" id="XP_070315774.1">
    <property type="nucleotide sequence ID" value="XM_070459673.1"/>
</dbReference>
<keyword evidence="2" id="KW-0963">Cytoplasm</keyword>
<sequence length="245" mass="28550">MRSELEPQLVWCFSESLHLSLREPIRAEVRPKKTSLWLAQIPFKIGQPKKQIVPKTVERDFEREYGKLQQLEEQTRRLQKDMKKSTDADLAMSKSAVKISLDLLSNPLCEQDQDFLNMVTALDTAMKRMDAFNQEKVNQIQKTVIEPLKKFGSVFPSLNMAVKRREQALQDYRRLQAKVEKYEEKEKTGPVLAKLHQVVYYSEMHKIFGDLTQQLDQPGCPDEQRERENEARLSELRALSIVADD</sequence>
<dbReference type="GeneID" id="110138300"/>
<keyword evidence="6" id="KW-1185">Reference proteome</keyword>
<evidence type="ECO:0000256" key="3">
    <source>
        <dbReference type="ARBA" id="ARBA00023212"/>
    </source>
</evidence>
<dbReference type="Proteomes" id="UP001652640">
    <property type="component" value="Chromosome 31"/>
</dbReference>
<dbReference type="PROSITE" id="PS51021">
    <property type="entry name" value="BAR"/>
    <property type="match status" value="1"/>
</dbReference>
<protein>
    <submittedName>
        <fullName evidence="7">Bridging integrator 3 isoform X3</fullName>
    </submittedName>
</protein>
<evidence type="ECO:0000256" key="1">
    <source>
        <dbReference type="ARBA" id="ARBA00004245"/>
    </source>
</evidence>
<reference evidence="7" key="2">
    <citation type="submission" date="2025-08" db="UniProtKB">
        <authorList>
            <consortium name="RefSeq"/>
        </authorList>
    </citation>
    <scope>IDENTIFICATION</scope>
    <source>
        <tissue evidence="7">Tongue muscle</tissue>
    </source>
</reference>
<dbReference type="SUPFAM" id="SSF103657">
    <property type="entry name" value="BAR/IMD domain-like"/>
    <property type="match status" value="1"/>
</dbReference>
<evidence type="ECO:0000313" key="7">
    <source>
        <dbReference type="RefSeq" id="XP_070315774.1"/>
    </source>
</evidence>
<keyword evidence="4" id="KW-0175">Coiled coil</keyword>
<feature type="coiled-coil region" evidence="4">
    <location>
        <begin position="61"/>
        <end position="88"/>
    </location>
</feature>
<evidence type="ECO:0000313" key="6">
    <source>
        <dbReference type="Proteomes" id="UP001652640"/>
    </source>
</evidence>
<dbReference type="InterPro" id="IPR004148">
    <property type="entry name" value="BAR_dom"/>
</dbReference>
<gene>
    <name evidence="7" type="primary">BIN3</name>
</gene>
<dbReference type="Pfam" id="PF03114">
    <property type="entry name" value="BAR"/>
    <property type="match status" value="1"/>
</dbReference>
<feature type="coiled-coil region" evidence="4">
    <location>
        <begin position="158"/>
        <end position="185"/>
    </location>
</feature>
<evidence type="ECO:0000256" key="4">
    <source>
        <dbReference type="SAM" id="Coils"/>
    </source>
</evidence>
<dbReference type="PANTHER" id="PTHR47174:SF3">
    <property type="entry name" value="BRIDGING INTEGRATOR 3"/>
    <property type="match status" value="1"/>
</dbReference>
<comment type="subcellular location">
    <subcellularLocation>
        <location evidence="1">Cytoplasm</location>
        <location evidence="1">Cytoskeleton</location>
    </subcellularLocation>
</comment>
<reference evidence="6" key="1">
    <citation type="journal article" date="2022" name="J. Hered.">
        <title>A De Novo Chromosome-Level Genome Assembly of the White-Tailed Deer, Odocoileus Virginianus.</title>
        <authorList>
            <person name="London E.W."/>
            <person name="Roca A.L."/>
            <person name="Novakofski J.E."/>
            <person name="Mateus-Pinilla N.E."/>
        </authorList>
    </citation>
    <scope>NUCLEOTIDE SEQUENCE [LARGE SCALE GENOMIC DNA]</scope>
</reference>
<dbReference type="SMART" id="SM00721">
    <property type="entry name" value="BAR"/>
    <property type="match status" value="1"/>
</dbReference>
<keyword evidence="3" id="KW-0206">Cytoskeleton</keyword>
<dbReference type="InterPro" id="IPR046982">
    <property type="entry name" value="BIN3/RVS161-like"/>
</dbReference>
<organism evidence="6 7">
    <name type="scientific">Odocoileus virginianus</name>
    <name type="common">White-tailed deer</name>
    <dbReference type="NCBI Taxonomy" id="9874"/>
    <lineage>
        <taxon>Eukaryota</taxon>
        <taxon>Metazoa</taxon>
        <taxon>Chordata</taxon>
        <taxon>Craniata</taxon>
        <taxon>Vertebrata</taxon>
        <taxon>Euteleostomi</taxon>
        <taxon>Mammalia</taxon>
        <taxon>Eutheria</taxon>
        <taxon>Laurasiatheria</taxon>
        <taxon>Artiodactyla</taxon>
        <taxon>Ruminantia</taxon>
        <taxon>Pecora</taxon>
        <taxon>Cervidae</taxon>
        <taxon>Odocoileinae</taxon>
        <taxon>Odocoileus</taxon>
    </lineage>
</organism>